<proteinExistence type="predicted"/>
<evidence type="ECO:0000313" key="1">
    <source>
        <dbReference type="EMBL" id="SDI95375.1"/>
    </source>
</evidence>
<dbReference type="Gene3D" id="3.30.70.2050">
    <property type="match status" value="1"/>
</dbReference>
<sequence>MRDPNSADATRLTRRRFIFVVGGVSLAALTGCGGEEEADVACAPEPIGDGDECAVCGMFIAGFPGPKAQACLRDGRLLKFCSTSDLFVWLLQPDSPPQLRQAYVHDMGETAWDAPSDEAYIVADTAVYVTEQPLKGAMGPTLAAFASTADAEAFMEEHGGRQLAFEEVDVATINELARSHIQRGR</sequence>
<evidence type="ECO:0000313" key="2">
    <source>
        <dbReference type="Proteomes" id="UP000198525"/>
    </source>
</evidence>
<accession>A0A1G8PT39</accession>
<dbReference type="SUPFAM" id="SSF160387">
    <property type="entry name" value="NosL/MerB-like"/>
    <property type="match status" value="1"/>
</dbReference>
<dbReference type="InterPro" id="IPR008719">
    <property type="entry name" value="N2O_reductase_NosL"/>
</dbReference>
<dbReference type="STRING" id="376427.SAMN04487954_102179"/>
<dbReference type="Gene3D" id="3.30.70.2060">
    <property type="match status" value="1"/>
</dbReference>
<dbReference type="RefSeq" id="WP_089682918.1">
    <property type="nucleotide sequence ID" value="NZ_FNES01000002.1"/>
</dbReference>
<dbReference type="PANTHER" id="PTHR41247">
    <property type="entry name" value="HTH-TYPE TRANSCRIPTIONAL REPRESSOR YCNK"/>
    <property type="match status" value="1"/>
</dbReference>
<keyword evidence="2" id="KW-1185">Reference proteome</keyword>
<dbReference type="EMBL" id="FNES01000002">
    <property type="protein sequence ID" value="SDI95375.1"/>
    <property type="molecule type" value="Genomic_DNA"/>
</dbReference>
<dbReference type="PANTHER" id="PTHR41247:SF1">
    <property type="entry name" value="HTH-TYPE TRANSCRIPTIONAL REPRESSOR YCNK"/>
    <property type="match status" value="1"/>
</dbReference>
<dbReference type="OrthoDB" id="982633at2"/>
<organism evidence="1 2">
    <name type="scientific">Billgrantia gudaonensis</name>
    <dbReference type="NCBI Taxonomy" id="376427"/>
    <lineage>
        <taxon>Bacteria</taxon>
        <taxon>Pseudomonadati</taxon>
        <taxon>Pseudomonadota</taxon>
        <taxon>Gammaproteobacteria</taxon>
        <taxon>Oceanospirillales</taxon>
        <taxon>Halomonadaceae</taxon>
        <taxon>Billgrantia</taxon>
    </lineage>
</organism>
<dbReference type="PROSITE" id="PS51318">
    <property type="entry name" value="TAT"/>
    <property type="match status" value="1"/>
</dbReference>
<gene>
    <name evidence="1" type="ORF">SAMN04487954_102179</name>
</gene>
<protein>
    <submittedName>
        <fullName evidence="1">Copper chaperone NosL</fullName>
    </submittedName>
</protein>
<name>A0A1G8PT39_9GAMM</name>
<dbReference type="InterPro" id="IPR006311">
    <property type="entry name" value="TAT_signal"/>
</dbReference>
<dbReference type="PROSITE" id="PS51257">
    <property type="entry name" value="PROKAR_LIPOPROTEIN"/>
    <property type="match status" value="1"/>
</dbReference>
<dbReference type="Pfam" id="PF05573">
    <property type="entry name" value="NosL"/>
    <property type="match status" value="1"/>
</dbReference>
<reference evidence="1 2" key="1">
    <citation type="submission" date="2016-10" db="EMBL/GenBank/DDBJ databases">
        <authorList>
            <person name="de Groot N.N."/>
        </authorList>
    </citation>
    <scope>NUCLEOTIDE SEQUENCE [LARGE SCALE GENOMIC DNA]</scope>
    <source>
        <strain evidence="1 2">CGMCC 1.6133</strain>
    </source>
</reference>
<dbReference type="AlphaFoldDB" id="A0A1G8PT39"/>
<dbReference type="Proteomes" id="UP000198525">
    <property type="component" value="Unassembled WGS sequence"/>
</dbReference>